<organism evidence="2 3">
    <name type="scientific">Lasiosphaeria hispida</name>
    <dbReference type="NCBI Taxonomy" id="260671"/>
    <lineage>
        <taxon>Eukaryota</taxon>
        <taxon>Fungi</taxon>
        <taxon>Dikarya</taxon>
        <taxon>Ascomycota</taxon>
        <taxon>Pezizomycotina</taxon>
        <taxon>Sordariomycetes</taxon>
        <taxon>Sordariomycetidae</taxon>
        <taxon>Sordariales</taxon>
        <taxon>Lasiosphaeriaceae</taxon>
        <taxon>Lasiosphaeria</taxon>
    </lineage>
</organism>
<feature type="compositionally biased region" description="Basic and acidic residues" evidence="1">
    <location>
        <begin position="85"/>
        <end position="94"/>
    </location>
</feature>
<sequence>MFNCLPTYEPLRDKLCILFASAVASDPFRAGESTEETEKGEEQVEAEAETEEAESGKEKESEGEENNDDDSESEQEPGDDEGEDEERRGPRASD</sequence>
<feature type="region of interest" description="Disordered" evidence="1">
    <location>
        <begin position="26"/>
        <end position="94"/>
    </location>
</feature>
<evidence type="ECO:0000313" key="3">
    <source>
        <dbReference type="Proteomes" id="UP001275084"/>
    </source>
</evidence>
<keyword evidence="3" id="KW-1185">Reference proteome</keyword>
<accession>A0AAJ0HNE0</accession>
<dbReference type="EMBL" id="JAUIQD010000003">
    <property type="protein sequence ID" value="KAK3358055.1"/>
    <property type="molecule type" value="Genomic_DNA"/>
</dbReference>
<gene>
    <name evidence="2" type="ORF">B0T25DRAFT_567305</name>
</gene>
<feature type="compositionally biased region" description="Acidic residues" evidence="1">
    <location>
        <begin position="43"/>
        <end position="53"/>
    </location>
</feature>
<feature type="compositionally biased region" description="Acidic residues" evidence="1">
    <location>
        <begin position="61"/>
        <end position="84"/>
    </location>
</feature>
<protein>
    <submittedName>
        <fullName evidence="2">Uncharacterized protein</fullName>
    </submittedName>
</protein>
<evidence type="ECO:0000313" key="2">
    <source>
        <dbReference type="EMBL" id="KAK3358055.1"/>
    </source>
</evidence>
<dbReference type="AlphaFoldDB" id="A0AAJ0HNE0"/>
<evidence type="ECO:0000256" key="1">
    <source>
        <dbReference type="SAM" id="MobiDB-lite"/>
    </source>
</evidence>
<comment type="caution">
    <text evidence="2">The sequence shown here is derived from an EMBL/GenBank/DDBJ whole genome shotgun (WGS) entry which is preliminary data.</text>
</comment>
<reference evidence="2" key="2">
    <citation type="submission" date="2023-06" db="EMBL/GenBank/DDBJ databases">
        <authorList>
            <consortium name="Lawrence Berkeley National Laboratory"/>
            <person name="Haridas S."/>
            <person name="Hensen N."/>
            <person name="Bonometti L."/>
            <person name="Westerberg I."/>
            <person name="Brannstrom I.O."/>
            <person name="Guillou S."/>
            <person name="Cros-Aarteil S."/>
            <person name="Calhoun S."/>
            <person name="Kuo A."/>
            <person name="Mondo S."/>
            <person name="Pangilinan J."/>
            <person name="Riley R."/>
            <person name="Labutti K."/>
            <person name="Andreopoulos B."/>
            <person name="Lipzen A."/>
            <person name="Chen C."/>
            <person name="Yanf M."/>
            <person name="Daum C."/>
            <person name="Ng V."/>
            <person name="Clum A."/>
            <person name="Steindorff A."/>
            <person name="Ohm R."/>
            <person name="Martin F."/>
            <person name="Silar P."/>
            <person name="Natvig D."/>
            <person name="Lalanne C."/>
            <person name="Gautier V."/>
            <person name="Ament-Velasquez S.L."/>
            <person name="Kruys A."/>
            <person name="Hutchinson M.I."/>
            <person name="Powell A.J."/>
            <person name="Barry K."/>
            <person name="Miller A.N."/>
            <person name="Grigoriev I.V."/>
            <person name="Debuchy R."/>
            <person name="Gladieux P."/>
            <person name="Thoren M.H."/>
            <person name="Johannesson H."/>
        </authorList>
    </citation>
    <scope>NUCLEOTIDE SEQUENCE</scope>
    <source>
        <strain evidence="2">CBS 955.72</strain>
    </source>
</reference>
<name>A0AAJ0HNE0_9PEZI</name>
<dbReference type="Proteomes" id="UP001275084">
    <property type="component" value="Unassembled WGS sequence"/>
</dbReference>
<reference evidence="2" key="1">
    <citation type="journal article" date="2023" name="Mol. Phylogenet. Evol.">
        <title>Genome-scale phylogeny and comparative genomics of the fungal order Sordariales.</title>
        <authorList>
            <person name="Hensen N."/>
            <person name="Bonometti L."/>
            <person name="Westerberg I."/>
            <person name="Brannstrom I.O."/>
            <person name="Guillou S."/>
            <person name="Cros-Aarteil S."/>
            <person name="Calhoun S."/>
            <person name="Haridas S."/>
            <person name="Kuo A."/>
            <person name="Mondo S."/>
            <person name="Pangilinan J."/>
            <person name="Riley R."/>
            <person name="LaButti K."/>
            <person name="Andreopoulos B."/>
            <person name="Lipzen A."/>
            <person name="Chen C."/>
            <person name="Yan M."/>
            <person name="Daum C."/>
            <person name="Ng V."/>
            <person name="Clum A."/>
            <person name="Steindorff A."/>
            <person name="Ohm R.A."/>
            <person name="Martin F."/>
            <person name="Silar P."/>
            <person name="Natvig D.O."/>
            <person name="Lalanne C."/>
            <person name="Gautier V."/>
            <person name="Ament-Velasquez S.L."/>
            <person name="Kruys A."/>
            <person name="Hutchinson M.I."/>
            <person name="Powell A.J."/>
            <person name="Barry K."/>
            <person name="Miller A.N."/>
            <person name="Grigoriev I.V."/>
            <person name="Debuchy R."/>
            <person name="Gladieux P."/>
            <person name="Hiltunen Thoren M."/>
            <person name="Johannesson H."/>
        </authorList>
    </citation>
    <scope>NUCLEOTIDE SEQUENCE</scope>
    <source>
        <strain evidence="2">CBS 955.72</strain>
    </source>
</reference>
<proteinExistence type="predicted"/>